<evidence type="ECO:0000256" key="6">
    <source>
        <dbReference type="ARBA" id="ARBA00023319"/>
    </source>
</evidence>
<evidence type="ECO:0000313" key="10">
    <source>
        <dbReference type="Proteomes" id="UP000327468"/>
    </source>
</evidence>
<dbReference type="InterPro" id="IPR036179">
    <property type="entry name" value="Ig-like_dom_sf"/>
</dbReference>
<dbReference type="EMBL" id="VFJC01000005">
    <property type="protein sequence ID" value="KAB5579590.1"/>
    <property type="molecule type" value="Genomic_DNA"/>
</dbReference>
<comment type="caution">
    <text evidence="9">The sequence shown here is derived from an EMBL/GenBank/DDBJ whole genome shotgun (WGS) entry which is preliminary data.</text>
</comment>
<keyword evidence="10" id="KW-1185">Reference proteome</keyword>
<feature type="domain" description="Ig-like" evidence="8">
    <location>
        <begin position="35"/>
        <end position="131"/>
    </location>
</feature>
<comment type="subcellular location">
    <subcellularLocation>
        <location evidence="1">Membrane</location>
    </subcellularLocation>
</comment>
<evidence type="ECO:0000256" key="5">
    <source>
        <dbReference type="ARBA" id="ARBA00023170"/>
    </source>
</evidence>
<dbReference type="PANTHER" id="PTHR19256">
    <property type="entry name" value="T-CELL RECEPTOR GAMMA CHAIN"/>
    <property type="match status" value="1"/>
</dbReference>
<name>A0A5N5PIP4_PANHP</name>
<dbReference type="GO" id="GO:0016020">
    <property type="term" value="C:membrane"/>
    <property type="evidence" value="ECO:0007669"/>
    <property type="project" value="UniProtKB-SubCell"/>
</dbReference>
<proteinExistence type="predicted"/>
<dbReference type="Proteomes" id="UP000327468">
    <property type="component" value="Chromosome 4"/>
</dbReference>
<dbReference type="InterPro" id="IPR013783">
    <property type="entry name" value="Ig-like_fold"/>
</dbReference>
<keyword evidence="2" id="KW-0812">Transmembrane</keyword>
<dbReference type="SUPFAM" id="SSF48726">
    <property type="entry name" value="Immunoglobulin"/>
    <property type="match status" value="1"/>
</dbReference>
<evidence type="ECO:0000256" key="3">
    <source>
        <dbReference type="ARBA" id="ARBA00022989"/>
    </source>
</evidence>
<organism evidence="9 10">
    <name type="scientific">Pangasianodon hypophthalmus</name>
    <name type="common">Striped catfish</name>
    <name type="synonym">Helicophagus hypophthalmus</name>
    <dbReference type="NCBI Taxonomy" id="310915"/>
    <lineage>
        <taxon>Eukaryota</taxon>
        <taxon>Metazoa</taxon>
        <taxon>Chordata</taxon>
        <taxon>Craniata</taxon>
        <taxon>Vertebrata</taxon>
        <taxon>Euteleostomi</taxon>
        <taxon>Actinopterygii</taxon>
        <taxon>Neopterygii</taxon>
        <taxon>Teleostei</taxon>
        <taxon>Ostariophysi</taxon>
        <taxon>Siluriformes</taxon>
        <taxon>Pangasiidae</taxon>
        <taxon>Pangasianodon</taxon>
    </lineage>
</organism>
<evidence type="ECO:0000256" key="2">
    <source>
        <dbReference type="ARBA" id="ARBA00022692"/>
    </source>
</evidence>
<dbReference type="InterPro" id="IPR051117">
    <property type="entry name" value="TRG_var/const_region"/>
</dbReference>
<keyword evidence="5" id="KW-0675">Receptor</keyword>
<dbReference type="Gene3D" id="2.60.40.10">
    <property type="entry name" value="Immunoglobulins"/>
    <property type="match status" value="1"/>
</dbReference>
<dbReference type="PROSITE" id="PS50835">
    <property type="entry name" value="IG_LIKE"/>
    <property type="match status" value="1"/>
</dbReference>
<evidence type="ECO:0000313" key="9">
    <source>
        <dbReference type="EMBL" id="KAB5579590.1"/>
    </source>
</evidence>
<keyword evidence="7" id="KW-0732">Signal</keyword>
<feature type="signal peptide" evidence="7">
    <location>
        <begin position="1"/>
        <end position="19"/>
    </location>
</feature>
<feature type="chain" id="PRO_5024291961" description="Ig-like domain-containing protein" evidence="7">
    <location>
        <begin position="20"/>
        <end position="133"/>
    </location>
</feature>
<dbReference type="Pfam" id="PF07686">
    <property type="entry name" value="V-set"/>
    <property type="match status" value="1"/>
</dbReference>
<keyword evidence="3" id="KW-1133">Transmembrane helix</keyword>
<evidence type="ECO:0000256" key="4">
    <source>
        <dbReference type="ARBA" id="ARBA00023136"/>
    </source>
</evidence>
<evidence type="ECO:0000259" key="8">
    <source>
        <dbReference type="PROSITE" id="PS50835"/>
    </source>
</evidence>
<dbReference type="InterPro" id="IPR003599">
    <property type="entry name" value="Ig_sub"/>
</dbReference>
<dbReference type="InterPro" id="IPR013106">
    <property type="entry name" value="Ig_V-set"/>
</dbReference>
<dbReference type="PANTHER" id="PTHR19256:SF65">
    <property type="entry name" value="T CELL RECEPTOR GAMMA CONSTANT 1-RELATED"/>
    <property type="match status" value="1"/>
</dbReference>
<protein>
    <recommendedName>
        <fullName evidence="8">Ig-like domain-containing protein</fullName>
    </recommendedName>
</protein>
<dbReference type="SMART" id="SM00409">
    <property type="entry name" value="IG"/>
    <property type="match status" value="1"/>
</dbReference>
<reference evidence="9 10" key="1">
    <citation type="submission" date="2019-06" db="EMBL/GenBank/DDBJ databases">
        <title>A chromosome-scale genome assembly of the striped catfish, Pangasianodon hypophthalmus.</title>
        <authorList>
            <person name="Wen M."/>
            <person name="Zahm M."/>
            <person name="Roques C."/>
            <person name="Cabau C."/>
            <person name="Klopp C."/>
            <person name="Donnadieu C."/>
            <person name="Jouanno E."/>
            <person name="Avarre J.-C."/>
            <person name="Campet M."/>
            <person name="Ha T.T.T."/>
            <person name="Dugue R."/>
            <person name="Lampietro C."/>
            <person name="Louis A."/>
            <person name="Herpin A."/>
            <person name="Echchiki A."/>
            <person name="Berthelot C."/>
            <person name="Parey E."/>
            <person name="Roest-Crollius H."/>
            <person name="Braasch I."/>
            <person name="Postlethwait J."/>
            <person name="Bobe J."/>
            <person name="Montfort J."/>
            <person name="Bouchez O."/>
            <person name="Begum T."/>
            <person name="Schartl M."/>
            <person name="Guiguen Y."/>
        </authorList>
    </citation>
    <scope>NUCLEOTIDE SEQUENCE [LARGE SCALE GENOMIC DNA]</scope>
    <source>
        <strain evidence="9 10">Indonesia</strain>
        <tissue evidence="9">Blood</tissue>
    </source>
</reference>
<accession>A0A5N5PIP4</accession>
<keyword evidence="4" id="KW-0472">Membrane</keyword>
<evidence type="ECO:0000256" key="1">
    <source>
        <dbReference type="ARBA" id="ARBA00004370"/>
    </source>
</evidence>
<sequence>MFIAIYAVLFTLSIGAVLGVSLEQRDLSTTKEKTKTVQISCKVKGLTTDYVHWYHKKDNEEALKRILYVKKGSSPVPDNNHPDAGDFKVRIQDDNYDLNIHKLKESHSGVYYCASWERDSHSDSEHSKWVQKP</sequence>
<gene>
    <name evidence="9" type="ORF">PHYPO_G00196740</name>
</gene>
<keyword evidence="6" id="KW-0393">Immunoglobulin domain</keyword>
<dbReference type="AlphaFoldDB" id="A0A5N5PIP4"/>
<evidence type="ECO:0000256" key="7">
    <source>
        <dbReference type="SAM" id="SignalP"/>
    </source>
</evidence>
<dbReference type="InterPro" id="IPR007110">
    <property type="entry name" value="Ig-like_dom"/>
</dbReference>
<dbReference type="SMART" id="SM00406">
    <property type="entry name" value="IGv"/>
    <property type="match status" value="1"/>
</dbReference>